<dbReference type="KEGG" id="pmj:P9211_13111"/>
<accession>A9BBN0</accession>
<gene>
    <name evidence="1" type="ordered locus">P9211_13111</name>
</gene>
<evidence type="ECO:0000313" key="1">
    <source>
        <dbReference type="EMBL" id="ABX09242.1"/>
    </source>
</evidence>
<protein>
    <submittedName>
        <fullName evidence="1">Uncharacterized protein</fullName>
    </submittedName>
</protein>
<evidence type="ECO:0000313" key="2">
    <source>
        <dbReference type="Proteomes" id="UP000000788"/>
    </source>
</evidence>
<name>A9BBN0_PROM4</name>
<dbReference type="Proteomes" id="UP000000788">
    <property type="component" value="Chromosome"/>
</dbReference>
<proteinExistence type="predicted"/>
<dbReference type="HOGENOM" id="CLU_2719090_0_0_3"/>
<dbReference type="EMBL" id="CP000878">
    <property type="protein sequence ID" value="ABX09242.1"/>
    <property type="molecule type" value="Genomic_DNA"/>
</dbReference>
<organism evidence="1 2">
    <name type="scientific">Prochlorococcus marinus (strain MIT 9211)</name>
    <dbReference type="NCBI Taxonomy" id="93059"/>
    <lineage>
        <taxon>Bacteria</taxon>
        <taxon>Bacillati</taxon>
        <taxon>Cyanobacteriota</taxon>
        <taxon>Cyanophyceae</taxon>
        <taxon>Synechococcales</taxon>
        <taxon>Prochlorococcaceae</taxon>
        <taxon>Prochlorococcus</taxon>
    </lineage>
</organism>
<reference evidence="1 2" key="1">
    <citation type="journal article" date="2007" name="PLoS Genet.">
        <title>Patterns and implications of gene gain and loss in the evolution of Prochlorococcus.</title>
        <authorList>
            <person name="Kettler G.C."/>
            <person name="Martiny A.C."/>
            <person name="Huang K."/>
            <person name="Zucker J."/>
            <person name="Coleman M.L."/>
            <person name="Rodrigue S."/>
            <person name="Chen F."/>
            <person name="Lapidus A."/>
            <person name="Ferriera S."/>
            <person name="Johnson J."/>
            <person name="Steglich C."/>
            <person name="Church G.M."/>
            <person name="Richardson P."/>
            <person name="Chisholm S.W."/>
        </authorList>
    </citation>
    <scope>NUCLEOTIDE SEQUENCE [LARGE SCALE GENOMIC DNA]</scope>
    <source>
        <strain evidence="2">MIT 9211</strain>
    </source>
</reference>
<dbReference type="STRING" id="93059.P9211_13111"/>
<sequence>MPLKAHADVVVLLNIYRYERLFFPRSLVIEDLGLELRTHLTCIRDLLGGPKEYTNEQIFKANLCDRNLRWGG</sequence>
<dbReference type="AlphaFoldDB" id="A9BBN0"/>
<keyword evidence="2" id="KW-1185">Reference proteome</keyword>